<dbReference type="InterPro" id="IPR002528">
    <property type="entry name" value="MATE_fam"/>
</dbReference>
<keyword evidence="3" id="KW-0813">Transport</keyword>
<keyword evidence="4" id="KW-1003">Cell membrane</keyword>
<keyword evidence="7 8" id="KW-0472">Membrane</keyword>
<evidence type="ECO:0000256" key="4">
    <source>
        <dbReference type="ARBA" id="ARBA00022475"/>
    </source>
</evidence>
<dbReference type="NCBIfam" id="TIGR00797">
    <property type="entry name" value="matE"/>
    <property type="match status" value="1"/>
</dbReference>
<name>A0A7W3IRA6_9ACTN</name>
<feature type="transmembrane region" description="Helical" evidence="8">
    <location>
        <begin position="320"/>
        <end position="341"/>
    </location>
</feature>
<keyword evidence="5 8" id="KW-0812">Transmembrane</keyword>
<accession>A0A7W3IRA6</accession>
<proteinExistence type="inferred from homology"/>
<dbReference type="GO" id="GO:0042910">
    <property type="term" value="F:xenobiotic transmembrane transporter activity"/>
    <property type="evidence" value="ECO:0007669"/>
    <property type="project" value="InterPro"/>
</dbReference>
<feature type="transmembrane region" description="Helical" evidence="8">
    <location>
        <begin position="279"/>
        <end position="300"/>
    </location>
</feature>
<feature type="transmembrane region" description="Helical" evidence="8">
    <location>
        <begin position="21"/>
        <end position="41"/>
    </location>
</feature>
<organism evidence="9 10">
    <name type="scientific">Microlunatus kandeliicorticis</name>
    <dbReference type="NCBI Taxonomy" id="1759536"/>
    <lineage>
        <taxon>Bacteria</taxon>
        <taxon>Bacillati</taxon>
        <taxon>Actinomycetota</taxon>
        <taxon>Actinomycetes</taxon>
        <taxon>Propionibacteriales</taxon>
        <taxon>Propionibacteriaceae</taxon>
        <taxon>Microlunatus</taxon>
    </lineage>
</organism>
<dbReference type="PANTHER" id="PTHR42893:SF46">
    <property type="entry name" value="PROTEIN DETOXIFICATION 44, CHLOROPLASTIC"/>
    <property type="match status" value="1"/>
</dbReference>
<evidence type="ECO:0000256" key="8">
    <source>
        <dbReference type="SAM" id="Phobius"/>
    </source>
</evidence>
<dbReference type="GO" id="GO:0015297">
    <property type="term" value="F:antiporter activity"/>
    <property type="evidence" value="ECO:0007669"/>
    <property type="project" value="InterPro"/>
</dbReference>
<evidence type="ECO:0000256" key="6">
    <source>
        <dbReference type="ARBA" id="ARBA00022989"/>
    </source>
</evidence>
<dbReference type="PIRSF" id="PIRSF006603">
    <property type="entry name" value="DinF"/>
    <property type="match status" value="1"/>
</dbReference>
<dbReference type="AlphaFoldDB" id="A0A7W3IRA6"/>
<dbReference type="Pfam" id="PF01554">
    <property type="entry name" value="MatE"/>
    <property type="match status" value="2"/>
</dbReference>
<feature type="transmembrane region" description="Helical" evidence="8">
    <location>
        <begin position="53"/>
        <end position="76"/>
    </location>
</feature>
<evidence type="ECO:0000256" key="5">
    <source>
        <dbReference type="ARBA" id="ARBA00022692"/>
    </source>
</evidence>
<evidence type="ECO:0000256" key="7">
    <source>
        <dbReference type="ARBA" id="ARBA00023136"/>
    </source>
</evidence>
<feature type="transmembrane region" description="Helical" evidence="8">
    <location>
        <begin position="171"/>
        <end position="192"/>
    </location>
</feature>
<dbReference type="RefSeq" id="WP_328823680.1">
    <property type="nucleotide sequence ID" value="NZ_JACGWT010000002.1"/>
</dbReference>
<gene>
    <name evidence="9" type="ORF">FHX74_001398</name>
</gene>
<evidence type="ECO:0000256" key="3">
    <source>
        <dbReference type="ARBA" id="ARBA00022448"/>
    </source>
</evidence>
<dbReference type="PANTHER" id="PTHR42893">
    <property type="entry name" value="PROTEIN DETOXIFICATION 44, CHLOROPLASTIC-RELATED"/>
    <property type="match status" value="1"/>
</dbReference>
<evidence type="ECO:0000313" key="9">
    <source>
        <dbReference type="EMBL" id="MBA8793793.1"/>
    </source>
</evidence>
<sequence>MSRQPESTAGTPDGRALDREMLALAVPAFAALVSEPLLLAADSAIVGHLGTDQLAGLGVAANVLGVLTGLSVFLAYGTTGTVARRLGAGDRPGALAGGIDGMVLALLLGAVLALALELLLPTVIGWYGVAPAVAEQAERYLRIAGYGLPSVLLLLASTGVLRGLQDTRTPLAVAVSANLVNVGLNLLLVYGLDLGIAGSATGTLIAQTAAALVLAAVVVRGARRARIAVRFDPLGVLTAARTGAWLVLRTAWLQTAITLTTLTAAGFGAVALASHQVSTSLWTLLAFALDAIAIAAQAIIGRQLGAGRTAVVRRMTRRMIGWGVGAGVVFGLALLLTRPLYAPLFSPDPGVRALLAQVVVVLAVTAPVAGVVYVLDGVLIGAGDGRYLAFAGACALAAYLPLVLLVRHLDAGLVWLWVGYAGFMVARMITLVLRVRTTGWMRTGR</sequence>
<dbReference type="EMBL" id="JACGWT010000002">
    <property type="protein sequence ID" value="MBA8793793.1"/>
    <property type="molecule type" value="Genomic_DNA"/>
</dbReference>
<feature type="transmembrane region" description="Helical" evidence="8">
    <location>
        <begin position="97"/>
        <end position="120"/>
    </location>
</feature>
<dbReference type="Proteomes" id="UP000523079">
    <property type="component" value="Unassembled WGS sequence"/>
</dbReference>
<dbReference type="GO" id="GO:0005886">
    <property type="term" value="C:plasma membrane"/>
    <property type="evidence" value="ECO:0007669"/>
    <property type="project" value="UniProtKB-SubCell"/>
</dbReference>
<feature type="transmembrane region" description="Helical" evidence="8">
    <location>
        <begin position="204"/>
        <end position="222"/>
    </location>
</feature>
<reference evidence="9 10" key="1">
    <citation type="submission" date="2020-07" db="EMBL/GenBank/DDBJ databases">
        <title>Sequencing the genomes of 1000 actinobacteria strains.</title>
        <authorList>
            <person name="Klenk H.-P."/>
        </authorList>
    </citation>
    <scope>NUCLEOTIDE SEQUENCE [LARGE SCALE GENOMIC DNA]</scope>
    <source>
        <strain evidence="9 10">DSM 100723</strain>
    </source>
</reference>
<dbReference type="InterPro" id="IPR044644">
    <property type="entry name" value="DinF-like"/>
</dbReference>
<feature type="transmembrane region" description="Helical" evidence="8">
    <location>
        <begin position="140"/>
        <end position="164"/>
    </location>
</feature>
<feature type="transmembrane region" description="Helical" evidence="8">
    <location>
        <begin position="353"/>
        <end position="375"/>
    </location>
</feature>
<keyword evidence="6 8" id="KW-1133">Transmembrane helix</keyword>
<dbReference type="InterPro" id="IPR048279">
    <property type="entry name" value="MdtK-like"/>
</dbReference>
<feature type="transmembrane region" description="Helical" evidence="8">
    <location>
        <begin position="387"/>
        <end position="406"/>
    </location>
</feature>
<comment type="caution">
    <text evidence="9">The sequence shown here is derived from an EMBL/GenBank/DDBJ whole genome shotgun (WGS) entry which is preliminary data.</text>
</comment>
<protein>
    <submittedName>
        <fullName evidence="9">Putative MATE family efflux protein</fullName>
    </submittedName>
</protein>
<evidence type="ECO:0000313" key="10">
    <source>
        <dbReference type="Proteomes" id="UP000523079"/>
    </source>
</evidence>
<feature type="transmembrane region" description="Helical" evidence="8">
    <location>
        <begin position="251"/>
        <end position="273"/>
    </location>
</feature>
<comment type="similarity">
    <text evidence="2">Belongs to the multi antimicrobial extrusion (MATE) (TC 2.A.66.1) family.</text>
</comment>
<evidence type="ECO:0000256" key="1">
    <source>
        <dbReference type="ARBA" id="ARBA00004651"/>
    </source>
</evidence>
<comment type="subcellular location">
    <subcellularLocation>
        <location evidence="1">Cell membrane</location>
        <topology evidence="1">Multi-pass membrane protein</topology>
    </subcellularLocation>
</comment>
<keyword evidence="10" id="KW-1185">Reference proteome</keyword>
<evidence type="ECO:0000256" key="2">
    <source>
        <dbReference type="ARBA" id="ARBA00010199"/>
    </source>
</evidence>
<feature type="transmembrane region" description="Helical" evidence="8">
    <location>
        <begin position="412"/>
        <end position="435"/>
    </location>
</feature>